<sequence>MHTPTLLGSALALALAVPVAQGAMFDPYFANLTFEAPRTLSNWSNLTVTTETGTFIGMFNDTYPNVRQFLRIPYAQPPVGDLRWEPAQYPHPSRKRIDSTYFGPMCPQYVGKAASVWNEYEPTNEIINPGEKLDAGMVAWNTAEDCLTLAVWTPAYANISSKLPVALFVTGGGGLTGGVDIASQLPTNWVSRSQEHIAVTINYRNNIFGKPGSRALKETSLTLLDVRAAIEWVHININAFGGDRENIMLFGQSEGAGLVNQYTLAFPDVPLANKFGMLSQPSSQIVNVTTDADPYEPFDILAKSLGCNYGDDYDAELECMRQQSWVEILETINNWNATPAISTFYLDIPDEKYIFSNESARYAAGLVAPGPAIRSNAAAETSTANNETATTLAAQAFTCKTYDESLLRHSIGLDTYRYFWAGNFTNISPVYWIGALHWSDLLMLFGTYETDVGAGGAIPSLEVQTSQTMQDYFLAFLKDPSTVNTTVNWPAFDPTAANGGQIVEFGKDVASQIVTGDYIDGSCWNSSAVYPLHG</sequence>
<evidence type="ECO:0000313" key="3">
    <source>
        <dbReference type="EMBL" id="KAL1892341.1"/>
    </source>
</evidence>
<gene>
    <name evidence="3" type="ORF">Sste5346_007079</name>
</gene>
<comment type="caution">
    <text evidence="3">The sequence shown here is derived from an EMBL/GenBank/DDBJ whole genome shotgun (WGS) entry which is preliminary data.</text>
</comment>
<dbReference type="Proteomes" id="UP001583186">
    <property type="component" value="Unassembled WGS sequence"/>
</dbReference>
<keyword evidence="1" id="KW-0732">Signal</keyword>
<dbReference type="PANTHER" id="PTHR11559">
    <property type="entry name" value="CARBOXYLESTERASE"/>
    <property type="match status" value="1"/>
</dbReference>
<dbReference type="InterPro" id="IPR050309">
    <property type="entry name" value="Type-B_Carboxylest/Lipase"/>
</dbReference>
<proteinExistence type="predicted"/>
<dbReference type="SUPFAM" id="SSF53474">
    <property type="entry name" value="alpha/beta-Hydrolases"/>
    <property type="match status" value="1"/>
</dbReference>
<reference evidence="3 4" key="1">
    <citation type="journal article" date="2024" name="IMA Fungus">
        <title>IMA Genome - F19 : A genome assembly and annotation guide to empower mycologists, including annotated draft genome sequences of Ceratocystis pirilliformis, Diaporthe australafricana, Fusarium ophioides, Paecilomyces lecythidis, and Sporothrix stenoceras.</title>
        <authorList>
            <person name="Aylward J."/>
            <person name="Wilson A.M."/>
            <person name="Visagie C.M."/>
            <person name="Spraker J."/>
            <person name="Barnes I."/>
            <person name="Buitendag C."/>
            <person name="Ceriani C."/>
            <person name="Del Mar Angel L."/>
            <person name="du Plessis D."/>
            <person name="Fuchs T."/>
            <person name="Gasser K."/>
            <person name="Kramer D."/>
            <person name="Li W."/>
            <person name="Munsamy K."/>
            <person name="Piso A."/>
            <person name="Price J.L."/>
            <person name="Sonnekus B."/>
            <person name="Thomas C."/>
            <person name="van der Nest A."/>
            <person name="van Dijk A."/>
            <person name="van Heerden A."/>
            <person name="van Vuuren N."/>
            <person name="Yilmaz N."/>
            <person name="Duong T.A."/>
            <person name="van der Merwe N.A."/>
            <person name="Wingfield M.J."/>
            <person name="Wingfield B.D."/>
        </authorList>
    </citation>
    <scope>NUCLEOTIDE SEQUENCE [LARGE SCALE GENOMIC DNA]</scope>
    <source>
        <strain evidence="3 4">CMW 5346</strain>
    </source>
</reference>
<accession>A0ABR3YVE0</accession>
<organism evidence="3 4">
    <name type="scientific">Sporothrix stenoceras</name>
    <dbReference type="NCBI Taxonomy" id="5173"/>
    <lineage>
        <taxon>Eukaryota</taxon>
        <taxon>Fungi</taxon>
        <taxon>Dikarya</taxon>
        <taxon>Ascomycota</taxon>
        <taxon>Pezizomycotina</taxon>
        <taxon>Sordariomycetes</taxon>
        <taxon>Sordariomycetidae</taxon>
        <taxon>Ophiostomatales</taxon>
        <taxon>Ophiostomataceae</taxon>
        <taxon>Sporothrix</taxon>
    </lineage>
</organism>
<dbReference type="EMBL" id="JAWCUI010000045">
    <property type="protein sequence ID" value="KAL1892341.1"/>
    <property type="molecule type" value="Genomic_DNA"/>
</dbReference>
<evidence type="ECO:0000313" key="4">
    <source>
        <dbReference type="Proteomes" id="UP001583186"/>
    </source>
</evidence>
<feature type="signal peptide" evidence="1">
    <location>
        <begin position="1"/>
        <end position="22"/>
    </location>
</feature>
<protein>
    <recommendedName>
        <fullName evidence="2">Carboxylesterase type B domain-containing protein</fullName>
    </recommendedName>
</protein>
<dbReference type="InterPro" id="IPR029058">
    <property type="entry name" value="AB_hydrolase_fold"/>
</dbReference>
<feature type="chain" id="PRO_5046110376" description="Carboxylesterase type B domain-containing protein" evidence="1">
    <location>
        <begin position="23"/>
        <end position="534"/>
    </location>
</feature>
<evidence type="ECO:0000259" key="2">
    <source>
        <dbReference type="Pfam" id="PF00135"/>
    </source>
</evidence>
<feature type="domain" description="Carboxylesterase type B" evidence="2">
    <location>
        <begin position="46"/>
        <end position="340"/>
    </location>
</feature>
<dbReference type="InterPro" id="IPR002018">
    <property type="entry name" value="CarbesteraseB"/>
</dbReference>
<name>A0ABR3YVE0_9PEZI</name>
<keyword evidence="4" id="KW-1185">Reference proteome</keyword>
<evidence type="ECO:0000256" key="1">
    <source>
        <dbReference type="SAM" id="SignalP"/>
    </source>
</evidence>
<dbReference type="Gene3D" id="3.40.50.1820">
    <property type="entry name" value="alpha/beta hydrolase"/>
    <property type="match status" value="2"/>
</dbReference>
<dbReference type="Pfam" id="PF00135">
    <property type="entry name" value="COesterase"/>
    <property type="match status" value="1"/>
</dbReference>